<evidence type="ECO:0000259" key="5">
    <source>
        <dbReference type="Pfam" id="PF03893"/>
    </source>
</evidence>
<dbReference type="Pfam" id="PF01764">
    <property type="entry name" value="Lipase_3"/>
    <property type="match status" value="1"/>
</dbReference>
<sequence>MASQMSFSCWSMLLVLASYISIAIAAPASIERRAISSQTLSALQFFSQYSAAAYCPTNNDSPSTKLTCPSGNCPLVESADTTTLTEFENSLNTDATGFVATDATNKLIVISFRGSRSVRNWITNVNFPLVPTSICAACVAHAGFWQSWKEAEAGVLGAVQQAKAQFPGYKVVATGHSLGGALASLAAGVLRSQGTNVDLKYTYGAPKIGTDALANYLTSTSRGNTFRVTHVDDPVPRLPPALIGYRHISPEYYVTAATGVMPGTADVQVYQGTLNFRGNEKDLGFDGDDHTWYFGHISGCEGEEGIEWKA</sequence>
<dbReference type="EMBL" id="ML996137">
    <property type="protein sequence ID" value="KAF2735324.1"/>
    <property type="molecule type" value="Genomic_DNA"/>
</dbReference>
<evidence type="ECO:0000259" key="4">
    <source>
        <dbReference type="Pfam" id="PF01764"/>
    </source>
</evidence>
<proteinExistence type="predicted"/>
<dbReference type="PANTHER" id="PTHR46640">
    <property type="entry name" value="TRIACYLGLYCEROL LIPASE, PUTATIVE (AFU_ORTHOLOGUE AFUA_6G06510)-RELATED"/>
    <property type="match status" value="1"/>
</dbReference>
<organism evidence="6 7">
    <name type="scientific">Polyplosphaeria fusca</name>
    <dbReference type="NCBI Taxonomy" id="682080"/>
    <lineage>
        <taxon>Eukaryota</taxon>
        <taxon>Fungi</taxon>
        <taxon>Dikarya</taxon>
        <taxon>Ascomycota</taxon>
        <taxon>Pezizomycotina</taxon>
        <taxon>Dothideomycetes</taxon>
        <taxon>Pleosporomycetidae</taxon>
        <taxon>Pleosporales</taxon>
        <taxon>Tetraplosphaeriaceae</taxon>
        <taxon>Polyplosphaeria</taxon>
    </lineage>
</organism>
<evidence type="ECO:0000256" key="1">
    <source>
        <dbReference type="ARBA" id="ARBA00022729"/>
    </source>
</evidence>
<dbReference type="InterPro" id="IPR029058">
    <property type="entry name" value="AB_hydrolase_fold"/>
</dbReference>
<dbReference type="OrthoDB" id="426718at2759"/>
<feature type="chain" id="PRO_5040422664" evidence="3">
    <location>
        <begin position="26"/>
        <end position="310"/>
    </location>
</feature>
<gene>
    <name evidence="6" type="ORF">EJ04DRAFT_563498</name>
</gene>
<dbReference type="CDD" id="cd00519">
    <property type="entry name" value="Lipase_3"/>
    <property type="match status" value="1"/>
</dbReference>
<evidence type="ECO:0000256" key="3">
    <source>
        <dbReference type="SAM" id="SignalP"/>
    </source>
</evidence>
<accession>A0A9P4QYR4</accession>
<comment type="caution">
    <text evidence="6">The sequence shown here is derived from an EMBL/GenBank/DDBJ whole genome shotgun (WGS) entry which is preliminary data.</text>
</comment>
<dbReference type="InterPro" id="IPR002921">
    <property type="entry name" value="Fungal_lipase-type"/>
</dbReference>
<feature type="domain" description="Mono-/di-acylglycerol lipase N-terminal" evidence="5">
    <location>
        <begin position="25"/>
        <end position="83"/>
    </location>
</feature>
<evidence type="ECO:0000313" key="7">
    <source>
        <dbReference type="Proteomes" id="UP000799444"/>
    </source>
</evidence>
<keyword evidence="2" id="KW-0378">Hydrolase</keyword>
<dbReference type="PANTHER" id="PTHR46640:SF1">
    <property type="entry name" value="FUNGAL LIPASE-LIKE DOMAIN-CONTAINING PROTEIN-RELATED"/>
    <property type="match status" value="1"/>
</dbReference>
<name>A0A9P4QYR4_9PLEO</name>
<dbReference type="Gene3D" id="3.40.50.1820">
    <property type="entry name" value="alpha/beta hydrolase"/>
    <property type="match status" value="1"/>
</dbReference>
<feature type="signal peptide" evidence="3">
    <location>
        <begin position="1"/>
        <end position="25"/>
    </location>
</feature>
<protein>
    <submittedName>
        <fullName evidence="6">Alpha/beta-hydrolase</fullName>
    </submittedName>
</protein>
<dbReference type="Pfam" id="PF03893">
    <property type="entry name" value="Lipase3_N"/>
    <property type="match status" value="1"/>
</dbReference>
<dbReference type="GO" id="GO:0016787">
    <property type="term" value="F:hydrolase activity"/>
    <property type="evidence" value="ECO:0007669"/>
    <property type="project" value="UniProtKB-KW"/>
</dbReference>
<dbReference type="SUPFAM" id="SSF53474">
    <property type="entry name" value="alpha/beta-Hydrolases"/>
    <property type="match status" value="1"/>
</dbReference>
<dbReference type="InterPro" id="IPR051299">
    <property type="entry name" value="AB_hydrolase_lip/est"/>
</dbReference>
<keyword evidence="7" id="KW-1185">Reference proteome</keyword>
<feature type="domain" description="Fungal lipase-type" evidence="4">
    <location>
        <begin position="109"/>
        <end position="241"/>
    </location>
</feature>
<keyword evidence="1 3" id="KW-0732">Signal</keyword>
<evidence type="ECO:0000256" key="2">
    <source>
        <dbReference type="ARBA" id="ARBA00022801"/>
    </source>
</evidence>
<dbReference type="AlphaFoldDB" id="A0A9P4QYR4"/>
<dbReference type="GO" id="GO:0016042">
    <property type="term" value="P:lipid catabolic process"/>
    <property type="evidence" value="ECO:0007669"/>
    <property type="project" value="InterPro"/>
</dbReference>
<evidence type="ECO:0000313" key="6">
    <source>
        <dbReference type="EMBL" id="KAF2735324.1"/>
    </source>
</evidence>
<dbReference type="Proteomes" id="UP000799444">
    <property type="component" value="Unassembled WGS sequence"/>
</dbReference>
<reference evidence="6" key="1">
    <citation type="journal article" date="2020" name="Stud. Mycol.">
        <title>101 Dothideomycetes genomes: a test case for predicting lifestyles and emergence of pathogens.</title>
        <authorList>
            <person name="Haridas S."/>
            <person name="Albert R."/>
            <person name="Binder M."/>
            <person name="Bloem J."/>
            <person name="Labutti K."/>
            <person name="Salamov A."/>
            <person name="Andreopoulos B."/>
            <person name="Baker S."/>
            <person name="Barry K."/>
            <person name="Bills G."/>
            <person name="Bluhm B."/>
            <person name="Cannon C."/>
            <person name="Castanera R."/>
            <person name="Culley D."/>
            <person name="Daum C."/>
            <person name="Ezra D."/>
            <person name="Gonzalez J."/>
            <person name="Henrissat B."/>
            <person name="Kuo A."/>
            <person name="Liang C."/>
            <person name="Lipzen A."/>
            <person name="Lutzoni F."/>
            <person name="Magnuson J."/>
            <person name="Mondo S."/>
            <person name="Nolan M."/>
            <person name="Ohm R."/>
            <person name="Pangilinan J."/>
            <person name="Park H.-J."/>
            <person name="Ramirez L."/>
            <person name="Alfaro M."/>
            <person name="Sun H."/>
            <person name="Tritt A."/>
            <person name="Yoshinaga Y."/>
            <person name="Zwiers L.-H."/>
            <person name="Turgeon B."/>
            <person name="Goodwin S."/>
            <person name="Spatafora J."/>
            <person name="Crous P."/>
            <person name="Grigoriev I."/>
        </authorList>
    </citation>
    <scope>NUCLEOTIDE SEQUENCE</scope>
    <source>
        <strain evidence="6">CBS 125425</strain>
    </source>
</reference>
<dbReference type="InterPro" id="IPR005592">
    <property type="entry name" value="Mono/diacylglycerol_lipase_N"/>
</dbReference>